<protein>
    <submittedName>
        <fullName evidence="1">Uncharacterized protein</fullName>
    </submittedName>
</protein>
<evidence type="ECO:0000313" key="1">
    <source>
        <dbReference type="EMBL" id="JAH06762.1"/>
    </source>
</evidence>
<dbReference type="EMBL" id="GBXM01101815">
    <property type="protein sequence ID" value="JAH06762.1"/>
    <property type="molecule type" value="Transcribed_RNA"/>
</dbReference>
<reference evidence="1" key="2">
    <citation type="journal article" date="2015" name="Fish Shellfish Immunol.">
        <title>Early steps in the European eel (Anguilla anguilla)-Vibrio vulnificus interaction in the gills: Role of the RtxA13 toxin.</title>
        <authorList>
            <person name="Callol A."/>
            <person name="Pajuelo D."/>
            <person name="Ebbesson L."/>
            <person name="Teles M."/>
            <person name="MacKenzie S."/>
            <person name="Amaro C."/>
        </authorList>
    </citation>
    <scope>NUCLEOTIDE SEQUENCE</scope>
</reference>
<sequence length="11" mass="1132">MGAQGKTDPDL</sequence>
<name>A0A0E9PR70_ANGAN</name>
<proteinExistence type="predicted"/>
<organism evidence="1">
    <name type="scientific">Anguilla anguilla</name>
    <name type="common">European freshwater eel</name>
    <name type="synonym">Muraena anguilla</name>
    <dbReference type="NCBI Taxonomy" id="7936"/>
    <lineage>
        <taxon>Eukaryota</taxon>
        <taxon>Metazoa</taxon>
        <taxon>Chordata</taxon>
        <taxon>Craniata</taxon>
        <taxon>Vertebrata</taxon>
        <taxon>Euteleostomi</taxon>
        <taxon>Actinopterygii</taxon>
        <taxon>Neopterygii</taxon>
        <taxon>Teleostei</taxon>
        <taxon>Anguilliformes</taxon>
        <taxon>Anguillidae</taxon>
        <taxon>Anguilla</taxon>
    </lineage>
</organism>
<reference evidence="1" key="1">
    <citation type="submission" date="2014-11" db="EMBL/GenBank/DDBJ databases">
        <authorList>
            <person name="Amaro Gonzalez C."/>
        </authorList>
    </citation>
    <scope>NUCLEOTIDE SEQUENCE</scope>
</reference>
<accession>A0A0E9PR70</accession>